<organism evidence="1 2">
    <name type="scientific">Citrus sinensis</name>
    <name type="common">Sweet orange</name>
    <name type="synonym">Citrus aurantium var. sinensis</name>
    <dbReference type="NCBI Taxonomy" id="2711"/>
    <lineage>
        <taxon>Eukaryota</taxon>
        <taxon>Viridiplantae</taxon>
        <taxon>Streptophyta</taxon>
        <taxon>Embryophyta</taxon>
        <taxon>Tracheophyta</taxon>
        <taxon>Spermatophyta</taxon>
        <taxon>Magnoliopsida</taxon>
        <taxon>eudicotyledons</taxon>
        <taxon>Gunneridae</taxon>
        <taxon>Pentapetalae</taxon>
        <taxon>rosids</taxon>
        <taxon>malvids</taxon>
        <taxon>Sapindales</taxon>
        <taxon>Rutaceae</taxon>
        <taxon>Aurantioideae</taxon>
        <taxon>Citrus</taxon>
    </lineage>
</organism>
<accession>A0ACB8ICE9</accession>
<name>A0ACB8ICE9_CITSI</name>
<proteinExistence type="predicted"/>
<protein>
    <submittedName>
        <fullName evidence="1">Uncharacterized protein</fullName>
    </submittedName>
</protein>
<dbReference type="Proteomes" id="UP000829398">
    <property type="component" value="Chromosome 8"/>
</dbReference>
<sequence length="177" mass="20050">MEDQKVFRFYSFPIIILVNYLFFTGIKSEVYTVGGDEQWNTGANFDSWSQQYNYSIGDVLVFKYTEGQHNVYEVTQATYRSCVASSGVIGKYESGNDQVTLKEAKKYWFICNVAGHCLGGMRFSIDVKEKSNTNSTAAAAPTPPPEILEPSNSFVSFAFQRWNIVIYIITCVILLYT</sequence>
<gene>
    <name evidence="1" type="ORF">KPL71_022494</name>
</gene>
<reference evidence="2" key="1">
    <citation type="journal article" date="2023" name="Hortic. Res.">
        <title>A chromosome-level phased genome enabling allele-level studies in sweet orange: a case study on citrus Huanglongbing tolerance.</title>
        <authorList>
            <person name="Wu B."/>
            <person name="Yu Q."/>
            <person name="Deng Z."/>
            <person name="Duan Y."/>
            <person name="Luo F."/>
            <person name="Gmitter F. Jr."/>
        </authorList>
    </citation>
    <scope>NUCLEOTIDE SEQUENCE [LARGE SCALE GENOMIC DNA]</scope>
    <source>
        <strain evidence="2">cv. Valencia</strain>
    </source>
</reference>
<evidence type="ECO:0000313" key="2">
    <source>
        <dbReference type="Proteomes" id="UP000829398"/>
    </source>
</evidence>
<dbReference type="EMBL" id="CM039177">
    <property type="protein sequence ID" value="KAH9694645.1"/>
    <property type="molecule type" value="Genomic_DNA"/>
</dbReference>
<comment type="caution">
    <text evidence="1">The sequence shown here is derived from an EMBL/GenBank/DDBJ whole genome shotgun (WGS) entry which is preliminary data.</text>
</comment>
<evidence type="ECO:0000313" key="1">
    <source>
        <dbReference type="EMBL" id="KAH9694645.1"/>
    </source>
</evidence>
<keyword evidence="2" id="KW-1185">Reference proteome</keyword>